<gene>
    <name evidence="3" type="ORF">DD237_007274</name>
    <name evidence="2" type="ORF">DD238_007595</name>
</gene>
<evidence type="ECO:0000256" key="1">
    <source>
        <dbReference type="SAM" id="MobiDB-lite"/>
    </source>
</evidence>
<dbReference type="Proteomes" id="UP000282087">
    <property type="component" value="Unassembled WGS sequence"/>
</dbReference>
<comment type="caution">
    <text evidence="2">The sequence shown here is derived from an EMBL/GenBank/DDBJ whole genome shotgun (WGS) entry which is preliminary data.</text>
</comment>
<keyword evidence="4" id="KW-1185">Reference proteome</keyword>
<protein>
    <submittedName>
        <fullName evidence="2">Uncharacterized protein</fullName>
    </submittedName>
</protein>
<feature type="region of interest" description="Disordered" evidence="1">
    <location>
        <begin position="1"/>
        <end position="73"/>
    </location>
</feature>
<dbReference type="EMBL" id="QKXF01000266">
    <property type="protein sequence ID" value="RQM13315.1"/>
    <property type="molecule type" value="Genomic_DNA"/>
</dbReference>
<evidence type="ECO:0000313" key="4">
    <source>
        <dbReference type="Proteomes" id="UP000282087"/>
    </source>
</evidence>
<dbReference type="VEuPathDB" id="FungiDB:DD237_007274"/>
<evidence type="ECO:0000313" key="3">
    <source>
        <dbReference type="EMBL" id="RQM13315.1"/>
    </source>
</evidence>
<dbReference type="EMBL" id="QLLG01000536">
    <property type="protein sequence ID" value="RMX62665.1"/>
    <property type="molecule type" value="Genomic_DNA"/>
</dbReference>
<evidence type="ECO:0000313" key="5">
    <source>
        <dbReference type="Proteomes" id="UP000286097"/>
    </source>
</evidence>
<accession>A0A3M6V7B2</accession>
<sequence length="91" mass="10130">MEERISSSYVELNKTPKSLQTTRMSNASHLSRNRQSFLSQSQSHARSRVLSHSLKPYTDSDANESILRANAPPNYTGGFNGEIPCTKLFGV</sequence>
<dbReference type="Proteomes" id="UP000286097">
    <property type="component" value="Unassembled WGS sequence"/>
</dbReference>
<organism evidence="2 4">
    <name type="scientific">Peronospora effusa</name>
    <dbReference type="NCBI Taxonomy" id="542832"/>
    <lineage>
        <taxon>Eukaryota</taxon>
        <taxon>Sar</taxon>
        <taxon>Stramenopiles</taxon>
        <taxon>Oomycota</taxon>
        <taxon>Peronosporomycetes</taxon>
        <taxon>Peronosporales</taxon>
        <taxon>Peronosporaceae</taxon>
        <taxon>Peronospora</taxon>
    </lineage>
</organism>
<name>A0A3M6V7B2_9STRA</name>
<reference evidence="4 5" key="1">
    <citation type="submission" date="2018-06" db="EMBL/GenBank/DDBJ databases">
        <title>Comparative genomics of downy mildews reveals potential adaptations to biotrophy.</title>
        <authorList>
            <person name="Fletcher K."/>
            <person name="Klosterman S.J."/>
            <person name="Derevnina L."/>
            <person name="Martin F."/>
            <person name="Koike S."/>
            <person name="Reyes Chin-Wo S."/>
            <person name="Mou B."/>
            <person name="Michelmore R."/>
        </authorList>
    </citation>
    <scope>NUCLEOTIDE SEQUENCE [LARGE SCALE GENOMIC DNA]</scope>
    <source>
        <strain evidence="3 5">R13</strain>
        <strain evidence="2 4">R14</strain>
    </source>
</reference>
<feature type="compositionally biased region" description="Polar residues" evidence="1">
    <location>
        <begin position="1"/>
        <end position="44"/>
    </location>
</feature>
<dbReference type="AlphaFoldDB" id="A0A3M6V7B2"/>
<evidence type="ECO:0000313" key="2">
    <source>
        <dbReference type="EMBL" id="RMX62665.1"/>
    </source>
</evidence>
<proteinExistence type="predicted"/>